<dbReference type="AlphaFoldDB" id="A0A9D4LJI4"/>
<dbReference type="GO" id="GO:0055070">
    <property type="term" value="P:copper ion homeostasis"/>
    <property type="evidence" value="ECO:0007669"/>
    <property type="project" value="InterPro"/>
</dbReference>
<evidence type="ECO:0000256" key="2">
    <source>
        <dbReference type="ARBA" id="ARBA00093455"/>
    </source>
</evidence>
<dbReference type="PANTHER" id="PTHR21199">
    <property type="entry name" value="COMM DOMAIN-CONTAINING PROTEIN 1"/>
    <property type="match status" value="1"/>
</dbReference>
<name>A0A9D4LJI4_DREPO</name>
<evidence type="ECO:0000256" key="1">
    <source>
        <dbReference type="ARBA" id="ARBA00016551"/>
    </source>
</evidence>
<dbReference type="GO" id="GO:0005768">
    <property type="term" value="C:endosome"/>
    <property type="evidence" value="ECO:0007669"/>
    <property type="project" value="TreeGrafter"/>
</dbReference>
<dbReference type="GO" id="GO:0032434">
    <property type="term" value="P:regulation of proteasomal ubiquitin-dependent protein catabolic process"/>
    <property type="evidence" value="ECO:0007669"/>
    <property type="project" value="TreeGrafter"/>
</dbReference>
<organism evidence="4 5">
    <name type="scientific">Dreissena polymorpha</name>
    <name type="common">Zebra mussel</name>
    <name type="synonym">Mytilus polymorpha</name>
    <dbReference type="NCBI Taxonomy" id="45954"/>
    <lineage>
        <taxon>Eukaryota</taxon>
        <taxon>Metazoa</taxon>
        <taxon>Spiralia</taxon>
        <taxon>Lophotrochozoa</taxon>
        <taxon>Mollusca</taxon>
        <taxon>Bivalvia</taxon>
        <taxon>Autobranchia</taxon>
        <taxon>Heteroconchia</taxon>
        <taxon>Euheterodonta</taxon>
        <taxon>Imparidentia</taxon>
        <taxon>Neoheterodontei</taxon>
        <taxon>Myida</taxon>
        <taxon>Dreissenoidea</taxon>
        <taxon>Dreissenidae</taxon>
        <taxon>Dreissena</taxon>
    </lineage>
</organism>
<dbReference type="Proteomes" id="UP000828390">
    <property type="component" value="Unassembled WGS sequence"/>
</dbReference>
<protein>
    <recommendedName>
        <fullName evidence="1">COMM domain-containing protein 1</fullName>
    </recommendedName>
</protein>
<dbReference type="InterPro" id="IPR037351">
    <property type="entry name" value="Murr1"/>
</dbReference>
<keyword evidence="5" id="KW-1185">Reference proteome</keyword>
<dbReference type="GO" id="GO:2000009">
    <property type="term" value="P:negative regulation of protein localization to cell surface"/>
    <property type="evidence" value="ECO:0007669"/>
    <property type="project" value="TreeGrafter"/>
</dbReference>
<dbReference type="InterPro" id="IPR017920">
    <property type="entry name" value="COMM"/>
</dbReference>
<feature type="domain" description="COMM" evidence="3">
    <location>
        <begin position="115"/>
        <end position="186"/>
    </location>
</feature>
<dbReference type="PROSITE" id="PS51269">
    <property type="entry name" value="COMM"/>
    <property type="match status" value="1"/>
</dbReference>
<accession>A0A9D4LJI4</accession>
<proteinExistence type="inferred from homology"/>
<dbReference type="PANTHER" id="PTHR21199:SF1">
    <property type="entry name" value="COMM DOMAIN-CONTAINING PROTEIN 1"/>
    <property type="match status" value="1"/>
</dbReference>
<comment type="caution">
    <text evidence="4">The sequence shown here is derived from an EMBL/GenBank/DDBJ whole genome shotgun (WGS) entry which is preliminary data.</text>
</comment>
<dbReference type="InterPro" id="IPR033776">
    <property type="entry name" value="COMMD1_N"/>
</dbReference>
<comment type="similarity">
    <text evidence="2">Belongs to the COMM domain-containing protein 1 family.</text>
</comment>
<dbReference type="Pfam" id="PF17221">
    <property type="entry name" value="COMMD1_N"/>
    <property type="match status" value="1"/>
</dbReference>
<gene>
    <name evidence="4" type="ORF">DPMN_101748</name>
</gene>
<sequence>MADDAKTFAALFNGLTKRLYFDEKDITDEFLKNEIFPQLSDEDFAALVTKCSSLIKSLVSADMDYNQCEAFLTSQLKKPEGAITENQANAIRKFWKNQKNKIHEAVINKSSWGHSLKHVSWRIDIKSQARHIEDINTPTAIMELKIGPNATGSQESDVVRFEMDENRLSEVLKTMQDIELEVNRYCEH</sequence>
<dbReference type="GO" id="GO:1902306">
    <property type="term" value="P:negative regulation of sodium ion transmembrane transport"/>
    <property type="evidence" value="ECO:0007669"/>
    <property type="project" value="TreeGrafter"/>
</dbReference>
<dbReference type="Pfam" id="PF07258">
    <property type="entry name" value="COMM_domain"/>
    <property type="match status" value="1"/>
</dbReference>
<reference evidence="4" key="2">
    <citation type="submission" date="2020-11" db="EMBL/GenBank/DDBJ databases">
        <authorList>
            <person name="McCartney M.A."/>
            <person name="Auch B."/>
            <person name="Kono T."/>
            <person name="Mallez S."/>
            <person name="Becker A."/>
            <person name="Gohl D.M."/>
            <person name="Silverstein K.A.T."/>
            <person name="Koren S."/>
            <person name="Bechman K.B."/>
            <person name="Herman A."/>
            <person name="Abrahante J.E."/>
            <person name="Garbe J."/>
        </authorList>
    </citation>
    <scope>NUCLEOTIDE SEQUENCE</scope>
    <source>
        <strain evidence="4">Duluth1</strain>
        <tissue evidence="4">Whole animal</tissue>
    </source>
</reference>
<evidence type="ECO:0000313" key="5">
    <source>
        <dbReference type="Proteomes" id="UP000828390"/>
    </source>
</evidence>
<evidence type="ECO:0000313" key="4">
    <source>
        <dbReference type="EMBL" id="KAH3859101.1"/>
    </source>
</evidence>
<dbReference type="EMBL" id="JAIWYP010000003">
    <property type="protein sequence ID" value="KAH3859101.1"/>
    <property type="molecule type" value="Genomic_DNA"/>
</dbReference>
<dbReference type="GO" id="GO:0031398">
    <property type="term" value="P:positive regulation of protein ubiquitination"/>
    <property type="evidence" value="ECO:0007669"/>
    <property type="project" value="TreeGrafter"/>
</dbReference>
<evidence type="ECO:0000259" key="3">
    <source>
        <dbReference type="PROSITE" id="PS51269"/>
    </source>
</evidence>
<reference evidence="4" key="1">
    <citation type="journal article" date="2019" name="bioRxiv">
        <title>The Genome of the Zebra Mussel, Dreissena polymorpha: A Resource for Invasive Species Research.</title>
        <authorList>
            <person name="McCartney M.A."/>
            <person name="Auch B."/>
            <person name="Kono T."/>
            <person name="Mallez S."/>
            <person name="Zhang Y."/>
            <person name="Obille A."/>
            <person name="Becker A."/>
            <person name="Abrahante J.E."/>
            <person name="Garbe J."/>
            <person name="Badalamenti J.P."/>
            <person name="Herman A."/>
            <person name="Mangelson H."/>
            <person name="Liachko I."/>
            <person name="Sullivan S."/>
            <person name="Sone E.D."/>
            <person name="Koren S."/>
            <person name="Silverstein K.A.T."/>
            <person name="Beckman K.B."/>
            <person name="Gohl D.M."/>
        </authorList>
    </citation>
    <scope>NUCLEOTIDE SEQUENCE</scope>
    <source>
        <strain evidence="4">Duluth1</strain>
        <tissue evidence="4">Whole animal</tissue>
    </source>
</reference>